<keyword evidence="2" id="KW-1185">Reference proteome</keyword>
<dbReference type="AlphaFoldDB" id="A0A9D4TX91"/>
<comment type="caution">
    <text evidence="1">The sequence shown here is derived from an EMBL/GenBank/DDBJ whole genome shotgun (WGS) entry which is preliminary data.</text>
</comment>
<proteinExistence type="predicted"/>
<organism evidence="1 2">
    <name type="scientific">Chlorella vulgaris</name>
    <name type="common">Green alga</name>
    <dbReference type="NCBI Taxonomy" id="3077"/>
    <lineage>
        <taxon>Eukaryota</taxon>
        <taxon>Viridiplantae</taxon>
        <taxon>Chlorophyta</taxon>
        <taxon>core chlorophytes</taxon>
        <taxon>Trebouxiophyceae</taxon>
        <taxon>Chlorellales</taxon>
        <taxon>Chlorellaceae</taxon>
        <taxon>Chlorella clade</taxon>
        <taxon>Chlorella</taxon>
    </lineage>
</organism>
<sequence>MAFNLDGSVLGMYIRGSGYTTAAALGTLEFQLESSSPSRYAITASLTLAQILEVQAAAEGSNAAQLLAGIAAGNWVPVKVNLSSFTQLAPNGSPDNAPGIGGAPFKADRLTIGSCLQRLEDCSPGQPTLDFCLDRMVIVNGA</sequence>
<evidence type="ECO:0000313" key="2">
    <source>
        <dbReference type="Proteomes" id="UP001055712"/>
    </source>
</evidence>
<accession>A0A9D4TX91</accession>
<dbReference type="OrthoDB" id="508143at2759"/>
<reference evidence="1" key="1">
    <citation type="journal article" date="2019" name="Plant J.">
        <title>Chlorella vulgaris genome assembly and annotation reveals the molecular basis for metabolic acclimation to high light conditions.</title>
        <authorList>
            <person name="Cecchin M."/>
            <person name="Marcolungo L."/>
            <person name="Rossato M."/>
            <person name="Girolomoni L."/>
            <person name="Cosentino E."/>
            <person name="Cuine S."/>
            <person name="Li-Beisson Y."/>
            <person name="Delledonne M."/>
            <person name="Ballottari M."/>
        </authorList>
    </citation>
    <scope>NUCLEOTIDE SEQUENCE</scope>
    <source>
        <strain evidence="1">211/11P</strain>
    </source>
</reference>
<dbReference type="Proteomes" id="UP001055712">
    <property type="component" value="Unassembled WGS sequence"/>
</dbReference>
<name>A0A9D4TX91_CHLVU</name>
<protein>
    <submittedName>
        <fullName evidence="1">Uncharacterized protein</fullName>
    </submittedName>
</protein>
<dbReference type="EMBL" id="SIDB01000002">
    <property type="protein sequence ID" value="KAI3436701.1"/>
    <property type="molecule type" value="Genomic_DNA"/>
</dbReference>
<reference evidence="1" key="2">
    <citation type="submission" date="2020-11" db="EMBL/GenBank/DDBJ databases">
        <authorList>
            <person name="Cecchin M."/>
            <person name="Marcolungo L."/>
            <person name="Rossato M."/>
            <person name="Girolomoni L."/>
            <person name="Cosentino E."/>
            <person name="Cuine S."/>
            <person name="Li-Beisson Y."/>
            <person name="Delledonne M."/>
            <person name="Ballottari M."/>
        </authorList>
    </citation>
    <scope>NUCLEOTIDE SEQUENCE</scope>
    <source>
        <strain evidence="1">211/11P</strain>
        <tissue evidence="1">Whole cell</tissue>
    </source>
</reference>
<evidence type="ECO:0000313" key="1">
    <source>
        <dbReference type="EMBL" id="KAI3436701.1"/>
    </source>
</evidence>
<gene>
    <name evidence="1" type="ORF">D9Q98_006116</name>
</gene>